<evidence type="ECO:0000259" key="6">
    <source>
        <dbReference type="Pfam" id="PF17777"/>
    </source>
</evidence>
<evidence type="ECO:0000313" key="7">
    <source>
        <dbReference type="EMBL" id="GIQ86621.1"/>
    </source>
</evidence>
<dbReference type="GO" id="GO:0002181">
    <property type="term" value="P:cytoplasmic translation"/>
    <property type="evidence" value="ECO:0007669"/>
    <property type="project" value="TreeGrafter"/>
</dbReference>
<keyword evidence="3 4" id="KW-0687">Ribonucleoprotein</keyword>
<evidence type="ECO:0000256" key="2">
    <source>
        <dbReference type="ARBA" id="ARBA00022980"/>
    </source>
</evidence>
<dbReference type="GO" id="GO:0022625">
    <property type="term" value="C:cytosolic large ribosomal subunit"/>
    <property type="evidence" value="ECO:0007669"/>
    <property type="project" value="TreeGrafter"/>
</dbReference>
<feature type="compositionally biased region" description="Acidic residues" evidence="5">
    <location>
        <begin position="282"/>
        <end position="297"/>
    </location>
</feature>
<dbReference type="PANTHER" id="PTHR45699:SF3">
    <property type="entry name" value="LARGE RIBOSOMAL SUBUNIT PROTEIN UL10"/>
    <property type="match status" value="1"/>
</dbReference>
<keyword evidence="2 4" id="KW-0689">Ribosomal protein</keyword>
<dbReference type="InterPro" id="IPR001790">
    <property type="entry name" value="Ribosomal_uL10"/>
</dbReference>
<dbReference type="Gene3D" id="3.90.105.20">
    <property type="match status" value="1"/>
</dbReference>
<protein>
    <recommendedName>
        <fullName evidence="4">60S acidic ribosomal protein P0</fullName>
    </recommendedName>
</protein>
<keyword evidence="8" id="KW-1185">Reference proteome</keyword>
<dbReference type="PIRSF" id="PIRSF039087">
    <property type="entry name" value="L10E"/>
    <property type="match status" value="1"/>
</dbReference>
<dbReference type="AlphaFoldDB" id="A0A9K3GLD3"/>
<dbReference type="Pfam" id="PF00466">
    <property type="entry name" value="Ribosomal_L10"/>
    <property type="match status" value="1"/>
</dbReference>
<dbReference type="OrthoDB" id="10259902at2759"/>
<feature type="region of interest" description="Disordered" evidence="5">
    <location>
        <begin position="282"/>
        <end position="303"/>
    </location>
</feature>
<comment type="caution">
    <text evidence="7">The sequence shown here is derived from an EMBL/GenBank/DDBJ whole genome shotgun (WGS) entry which is preliminary data.</text>
</comment>
<organism evidence="7 8">
    <name type="scientific">Kipferlia bialata</name>
    <dbReference type="NCBI Taxonomy" id="797122"/>
    <lineage>
        <taxon>Eukaryota</taxon>
        <taxon>Metamonada</taxon>
        <taxon>Carpediemonas-like organisms</taxon>
        <taxon>Kipferlia</taxon>
    </lineage>
</organism>
<dbReference type="CDD" id="cd05795">
    <property type="entry name" value="Ribosomal_P0_L10e"/>
    <property type="match status" value="1"/>
</dbReference>
<dbReference type="SUPFAM" id="SSF160369">
    <property type="entry name" value="Ribosomal protein L10-like"/>
    <property type="match status" value="1"/>
</dbReference>
<evidence type="ECO:0000256" key="1">
    <source>
        <dbReference type="ARBA" id="ARBA00008889"/>
    </source>
</evidence>
<evidence type="ECO:0000256" key="3">
    <source>
        <dbReference type="ARBA" id="ARBA00023274"/>
    </source>
</evidence>
<evidence type="ECO:0000256" key="4">
    <source>
        <dbReference type="PIRNR" id="PIRNR039087"/>
    </source>
</evidence>
<comment type="function">
    <text evidence="4">Ribosomal protein P0 is the functional equivalent of E.coli protein L10.</text>
</comment>
<dbReference type="PANTHER" id="PTHR45699">
    <property type="entry name" value="60S ACIDIC RIBOSOMAL PROTEIN P0"/>
    <property type="match status" value="1"/>
</dbReference>
<name>A0A9K3GLD3_9EUKA</name>
<dbReference type="GO" id="GO:0000027">
    <property type="term" value="P:ribosomal large subunit assembly"/>
    <property type="evidence" value="ECO:0007669"/>
    <property type="project" value="TreeGrafter"/>
</dbReference>
<reference evidence="7 8" key="1">
    <citation type="journal article" date="2018" name="PLoS ONE">
        <title>The draft genome of Kipferlia bialata reveals reductive genome evolution in fornicate parasites.</title>
        <authorList>
            <person name="Tanifuji G."/>
            <person name="Takabayashi S."/>
            <person name="Kume K."/>
            <person name="Takagi M."/>
            <person name="Nakayama T."/>
            <person name="Kamikawa R."/>
            <person name="Inagaki Y."/>
            <person name="Hashimoto T."/>
        </authorList>
    </citation>
    <scope>NUCLEOTIDE SEQUENCE [LARGE SCALE GENOMIC DNA]</scope>
    <source>
        <strain evidence="7">NY0173</strain>
    </source>
</reference>
<gene>
    <name evidence="7" type="ORF">KIPB_008505</name>
</gene>
<dbReference type="InterPro" id="IPR043164">
    <property type="entry name" value="Ribosomal_uL10-like_insert_sf"/>
</dbReference>
<proteinExistence type="inferred from homology"/>
<dbReference type="InterPro" id="IPR030670">
    <property type="entry name" value="uL10_eukaryotes"/>
</dbReference>
<accession>A0A9K3GLD3</accession>
<sequence length="303" mass="31976">MAIGRQAYLAKLERLFRSYNKIVIVGVDNVGSTQIHECRKALRGEAEMILGKNSLVKRTINLLGEEFPALLALLPIVRFNVGFVFTNGDIIKVAETLMANKREAPAKPGQLSPIDVTIPAGPTAMLPADTGFLQALNISTKIAKGKIEITSDVHLLTAGQTVGSSECALLAKMDIKPFFYGLEVLNVYDNGSLFDSGFLSVTDETLAGLVQEGIAGVASLALGCNFPALPAAPHMVAGGIKDMLAVGIELDLDMPELAALKAFLADPSAFAVAAPAAAAEAVVEEESEEEESEEDSDLMGGLF</sequence>
<dbReference type="InterPro" id="IPR040637">
    <property type="entry name" value="Ribosomal_uL10-like_insert"/>
</dbReference>
<dbReference type="Pfam" id="PF17777">
    <property type="entry name" value="RL10P_insert"/>
    <property type="match status" value="1"/>
</dbReference>
<feature type="domain" description="Large ribosomal subunit protein uL10-like insertion" evidence="6">
    <location>
        <begin position="106"/>
        <end position="175"/>
    </location>
</feature>
<dbReference type="EMBL" id="BDIP01002655">
    <property type="protein sequence ID" value="GIQ86621.1"/>
    <property type="molecule type" value="Genomic_DNA"/>
</dbReference>
<dbReference type="Gene3D" id="3.30.70.1730">
    <property type="match status" value="1"/>
</dbReference>
<dbReference type="Proteomes" id="UP000265618">
    <property type="component" value="Unassembled WGS sequence"/>
</dbReference>
<dbReference type="GO" id="GO:0003735">
    <property type="term" value="F:structural constituent of ribosome"/>
    <property type="evidence" value="ECO:0007669"/>
    <property type="project" value="TreeGrafter"/>
</dbReference>
<dbReference type="FunFam" id="3.90.105.20:FF:000001">
    <property type="entry name" value="60S acidic ribosomal protein P0"/>
    <property type="match status" value="1"/>
</dbReference>
<dbReference type="GO" id="GO:0070180">
    <property type="term" value="F:large ribosomal subunit rRNA binding"/>
    <property type="evidence" value="ECO:0007669"/>
    <property type="project" value="TreeGrafter"/>
</dbReference>
<evidence type="ECO:0000256" key="5">
    <source>
        <dbReference type="SAM" id="MobiDB-lite"/>
    </source>
</evidence>
<comment type="similarity">
    <text evidence="1 4">Belongs to the universal ribosomal protein uL10 family.</text>
</comment>
<evidence type="ECO:0000313" key="8">
    <source>
        <dbReference type="Proteomes" id="UP000265618"/>
    </source>
</evidence>
<dbReference type="InterPro" id="IPR050323">
    <property type="entry name" value="Ribosomal_protein_uL10"/>
</dbReference>
<dbReference type="InterPro" id="IPR043141">
    <property type="entry name" value="Ribosomal_uL10-like_sf"/>
</dbReference>